<dbReference type="RefSeq" id="WP_284243616.1">
    <property type="nucleotide sequence ID" value="NZ_BSST01000001.1"/>
</dbReference>
<name>A0ABQ6GQN4_9GAMM</name>
<dbReference type="Proteomes" id="UP001157186">
    <property type="component" value="Unassembled WGS sequence"/>
</dbReference>
<dbReference type="EMBL" id="BSST01000001">
    <property type="protein sequence ID" value="GLX77722.1"/>
    <property type="molecule type" value="Genomic_DNA"/>
</dbReference>
<comment type="caution">
    <text evidence="1">The sequence shown here is derived from an EMBL/GenBank/DDBJ whole genome shotgun (WGS) entry which is preliminary data.</text>
</comment>
<proteinExistence type="predicted"/>
<evidence type="ECO:0008006" key="3">
    <source>
        <dbReference type="Google" id="ProtNLM"/>
    </source>
</evidence>
<evidence type="ECO:0000313" key="1">
    <source>
        <dbReference type="EMBL" id="GLX77722.1"/>
    </source>
</evidence>
<sequence length="83" mass="9187">MNSNFQKIIRKPDVLNITGFSKSTLYNRIKDGLWPSPISLGSRAIGFVQAECEAVLSAMIAEQPPEKIKALVSELIQSRKQAI</sequence>
<dbReference type="Gene3D" id="1.10.238.160">
    <property type="match status" value="1"/>
</dbReference>
<evidence type="ECO:0000313" key="2">
    <source>
        <dbReference type="Proteomes" id="UP001157186"/>
    </source>
</evidence>
<dbReference type="InterPro" id="IPR010260">
    <property type="entry name" value="AlpA"/>
</dbReference>
<accession>A0ABQ6GQN4</accession>
<organism evidence="1 2">
    <name type="scientific">Thalassotalea insulae</name>
    <dbReference type="NCBI Taxonomy" id="2056778"/>
    <lineage>
        <taxon>Bacteria</taxon>
        <taxon>Pseudomonadati</taxon>
        <taxon>Pseudomonadota</taxon>
        <taxon>Gammaproteobacteria</taxon>
        <taxon>Alteromonadales</taxon>
        <taxon>Colwelliaceae</taxon>
        <taxon>Thalassotalea</taxon>
    </lineage>
</organism>
<protein>
    <recommendedName>
        <fullName evidence="3">Transcriptional regulator</fullName>
    </recommendedName>
</protein>
<gene>
    <name evidence="1" type="ORF">tinsulaeT_10620</name>
</gene>
<dbReference type="Pfam" id="PF05930">
    <property type="entry name" value="Phage_AlpA"/>
    <property type="match status" value="1"/>
</dbReference>
<reference evidence="1 2" key="1">
    <citation type="submission" date="2023-03" db="EMBL/GenBank/DDBJ databases">
        <title>Draft genome sequence of Thalassotalea insulae KCTC 62186T.</title>
        <authorList>
            <person name="Sawabe T."/>
        </authorList>
    </citation>
    <scope>NUCLEOTIDE SEQUENCE [LARGE SCALE GENOMIC DNA]</scope>
    <source>
        <strain evidence="1 2">KCTC 62186</strain>
    </source>
</reference>
<keyword evidence="2" id="KW-1185">Reference proteome</keyword>